<dbReference type="SUPFAM" id="SSF48239">
    <property type="entry name" value="Terpenoid cyclases/Protein prenyltransferases"/>
    <property type="match status" value="1"/>
</dbReference>
<evidence type="ECO:0008006" key="2">
    <source>
        <dbReference type="Google" id="ProtNLM"/>
    </source>
</evidence>
<dbReference type="InterPro" id="IPR008930">
    <property type="entry name" value="Terpenoid_cyclase/PrenylTrfase"/>
</dbReference>
<protein>
    <recommendedName>
        <fullName evidence="2">Squalene cyclase C-terminal domain-containing protein</fullName>
    </recommendedName>
</protein>
<comment type="caution">
    <text evidence="1">The sequence shown here is derived from an EMBL/GenBank/DDBJ whole genome shotgun (WGS) entry which is preliminary data.</text>
</comment>
<reference evidence="1" key="1">
    <citation type="journal article" date="2014" name="Front. Microbiol.">
        <title>High frequency of phylogenetically diverse reductive dehalogenase-homologous genes in deep subseafloor sedimentary metagenomes.</title>
        <authorList>
            <person name="Kawai M."/>
            <person name="Futagami T."/>
            <person name="Toyoda A."/>
            <person name="Takaki Y."/>
            <person name="Nishi S."/>
            <person name="Hori S."/>
            <person name="Arai W."/>
            <person name="Tsubouchi T."/>
            <person name="Morono Y."/>
            <person name="Uchiyama I."/>
            <person name="Ito T."/>
            <person name="Fujiyama A."/>
            <person name="Inagaki F."/>
            <person name="Takami H."/>
        </authorList>
    </citation>
    <scope>NUCLEOTIDE SEQUENCE</scope>
    <source>
        <strain evidence="1">Expedition CK06-06</strain>
    </source>
</reference>
<dbReference type="EMBL" id="BARS01046172">
    <property type="protein sequence ID" value="GAG40404.1"/>
    <property type="molecule type" value="Genomic_DNA"/>
</dbReference>
<feature type="non-terminal residue" evidence="1">
    <location>
        <position position="1"/>
    </location>
</feature>
<gene>
    <name evidence="1" type="ORF">S01H1_69527</name>
</gene>
<name>X0XB41_9ZZZZ</name>
<dbReference type="AlphaFoldDB" id="X0XB41"/>
<sequence>LTQGLFQIGGPVWKAYYAKLVQILLEQQESDGRWPFPNDNLEESRKAGSVYTTAMAVLMLSLEKQYLPIYQRQRKILY</sequence>
<proteinExistence type="predicted"/>
<evidence type="ECO:0000313" key="1">
    <source>
        <dbReference type="EMBL" id="GAG40404.1"/>
    </source>
</evidence>
<organism evidence="1">
    <name type="scientific">marine sediment metagenome</name>
    <dbReference type="NCBI Taxonomy" id="412755"/>
    <lineage>
        <taxon>unclassified sequences</taxon>
        <taxon>metagenomes</taxon>
        <taxon>ecological metagenomes</taxon>
    </lineage>
</organism>
<accession>X0XB41</accession>